<evidence type="ECO:0000313" key="1">
    <source>
        <dbReference type="EMBL" id="JAH58122.1"/>
    </source>
</evidence>
<reference evidence="1" key="1">
    <citation type="submission" date="2014-11" db="EMBL/GenBank/DDBJ databases">
        <authorList>
            <person name="Amaro Gonzalez C."/>
        </authorList>
    </citation>
    <scope>NUCLEOTIDE SEQUENCE</scope>
</reference>
<accession>A0A0E9TXC4</accession>
<reference evidence="1" key="2">
    <citation type="journal article" date="2015" name="Fish Shellfish Immunol.">
        <title>Early steps in the European eel (Anguilla anguilla)-Vibrio vulnificus interaction in the gills: Role of the RtxA13 toxin.</title>
        <authorList>
            <person name="Callol A."/>
            <person name="Pajuelo D."/>
            <person name="Ebbesson L."/>
            <person name="Teles M."/>
            <person name="MacKenzie S."/>
            <person name="Amaro C."/>
        </authorList>
    </citation>
    <scope>NUCLEOTIDE SEQUENCE</scope>
</reference>
<organism evidence="1">
    <name type="scientific">Anguilla anguilla</name>
    <name type="common">European freshwater eel</name>
    <name type="synonym">Muraena anguilla</name>
    <dbReference type="NCBI Taxonomy" id="7936"/>
    <lineage>
        <taxon>Eukaryota</taxon>
        <taxon>Metazoa</taxon>
        <taxon>Chordata</taxon>
        <taxon>Craniata</taxon>
        <taxon>Vertebrata</taxon>
        <taxon>Euteleostomi</taxon>
        <taxon>Actinopterygii</taxon>
        <taxon>Neopterygii</taxon>
        <taxon>Teleostei</taxon>
        <taxon>Anguilliformes</taxon>
        <taxon>Anguillidae</taxon>
        <taxon>Anguilla</taxon>
    </lineage>
</organism>
<name>A0A0E9TXC4_ANGAN</name>
<proteinExistence type="predicted"/>
<dbReference type="EMBL" id="GBXM01050455">
    <property type="protein sequence ID" value="JAH58122.1"/>
    <property type="molecule type" value="Transcribed_RNA"/>
</dbReference>
<protein>
    <submittedName>
        <fullName evidence="1">Uncharacterized protein</fullName>
    </submittedName>
</protein>
<sequence>MHHSVPICRRR</sequence>